<evidence type="ECO:0000313" key="3">
    <source>
        <dbReference type="Proteomes" id="UP000183760"/>
    </source>
</evidence>
<gene>
    <name evidence="1" type="ORF">MFU01_02490</name>
    <name evidence="2" type="ORF">SAMN05443572_1011242</name>
</gene>
<accession>A0A511SUS6</accession>
<reference evidence="1 4" key="2">
    <citation type="submission" date="2019-07" db="EMBL/GenBank/DDBJ databases">
        <title>Whole genome shotgun sequence of Myxococcus fulvus NBRC 100333.</title>
        <authorList>
            <person name="Hosoyama A."/>
            <person name="Uohara A."/>
            <person name="Ohji S."/>
            <person name="Ichikawa N."/>
        </authorList>
    </citation>
    <scope>NUCLEOTIDE SEQUENCE [LARGE SCALE GENOMIC DNA]</scope>
    <source>
        <strain evidence="1 4">NBRC 100333</strain>
    </source>
</reference>
<evidence type="ECO:0000313" key="2">
    <source>
        <dbReference type="EMBL" id="SET14727.1"/>
    </source>
</evidence>
<proteinExistence type="predicted"/>
<comment type="caution">
    <text evidence="1">The sequence shown here is derived from an EMBL/GenBank/DDBJ whole genome shotgun (WGS) entry which is preliminary data.</text>
</comment>
<dbReference type="EMBL" id="BJXR01000006">
    <property type="protein sequence ID" value="GEN05212.1"/>
    <property type="molecule type" value="Genomic_DNA"/>
</dbReference>
<sequence>MSQVTHEPGITVTGASVASIVEAIQSFTVLVSALLDVMKVPARGAGAERAIDVTAWYPLEDYLQAYRKIDSLLGGRGLEKVGSMIPKNAVFPANITDIHQGLASIDVAFHMNHRKNGRSMFNPLTGEMTDGIGHYSYSAVPGKNEGHVVCGNPYPCRFDQGLIKGMAQRFMPHAVVTHDPNQGCRQKGGASCTFVVTW</sequence>
<evidence type="ECO:0000313" key="4">
    <source>
        <dbReference type="Proteomes" id="UP000321514"/>
    </source>
</evidence>
<dbReference type="OrthoDB" id="5380756at2"/>
<dbReference type="STRING" id="1334629.MFUL124B02_07125"/>
<dbReference type="EMBL" id="FOIB01000001">
    <property type="protein sequence ID" value="SET14727.1"/>
    <property type="molecule type" value="Genomic_DNA"/>
</dbReference>
<dbReference type="RefSeq" id="WP_074949647.1">
    <property type="nucleotide sequence ID" value="NZ_BJXR01000006.1"/>
</dbReference>
<reference evidence="2 3" key="1">
    <citation type="submission" date="2016-10" db="EMBL/GenBank/DDBJ databases">
        <authorList>
            <person name="Varghese N."/>
            <person name="Submissions S."/>
        </authorList>
    </citation>
    <scope>NUCLEOTIDE SEQUENCE [LARGE SCALE GENOMIC DNA]</scope>
    <source>
        <strain evidence="2 3">DSM 16525</strain>
    </source>
</reference>
<protein>
    <recommendedName>
        <fullName evidence="5">4-vinyl reductase 4VR domain-containing protein</fullName>
    </recommendedName>
</protein>
<name>A0A511SUS6_MYXFU</name>
<keyword evidence="3" id="KW-1185">Reference proteome</keyword>
<dbReference type="Proteomes" id="UP000321514">
    <property type="component" value="Unassembled WGS sequence"/>
</dbReference>
<organism evidence="1 4">
    <name type="scientific">Myxococcus fulvus</name>
    <dbReference type="NCBI Taxonomy" id="33"/>
    <lineage>
        <taxon>Bacteria</taxon>
        <taxon>Pseudomonadati</taxon>
        <taxon>Myxococcota</taxon>
        <taxon>Myxococcia</taxon>
        <taxon>Myxococcales</taxon>
        <taxon>Cystobacterineae</taxon>
        <taxon>Myxococcaceae</taxon>
        <taxon>Myxococcus</taxon>
    </lineage>
</organism>
<evidence type="ECO:0008006" key="5">
    <source>
        <dbReference type="Google" id="ProtNLM"/>
    </source>
</evidence>
<dbReference type="Proteomes" id="UP000183760">
    <property type="component" value="Unassembled WGS sequence"/>
</dbReference>
<dbReference type="AlphaFoldDB" id="A0A511SUS6"/>
<evidence type="ECO:0000313" key="1">
    <source>
        <dbReference type="EMBL" id="GEN05212.1"/>
    </source>
</evidence>